<feature type="transmembrane region" description="Helical" evidence="8">
    <location>
        <begin position="383"/>
        <end position="399"/>
    </location>
</feature>
<keyword evidence="5 8" id="KW-0472">Membrane</keyword>
<keyword evidence="4 8" id="KW-1133">Transmembrane helix</keyword>
<feature type="transmembrane region" description="Helical" evidence="8">
    <location>
        <begin position="479"/>
        <end position="497"/>
    </location>
</feature>
<dbReference type="AlphaFoldDB" id="A0A7W9KL84"/>
<feature type="transmembrane region" description="Helical" evidence="8">
    <location>
        <begin position="121"/>
        <end position="141"/>
    </location>
</feature>
<dbReference type="InterPro" id="IPR049453">
    <property type="entry name" value="Memb_transporter_dom"/>
</dbReference>
<feature type="domain" description="Integral membrane bound transporter" evidence="9">
    <location>
        <begin position="393"/>
        <end position="514"/>
    </location>
</feature>
<evidence type="ECO:0000313" key="11">
    <source>
        <dbReference type="Proteomes" id="UP000585638"/>
    </source>
</evidence>
<organism evidence="10 11">
    <name type="scientific">Kutzneria kofuensis</name>
    <dbReference type="NCBI Taxonomy" id="103725"/>
    <lineage>
        <taxon>Bacteria</taxon>
        <taxon>Bacillati</taxon>
        <taxon>Actinomycetota</taxon>
        <taxon>Actinomycetes</taxon>
        <taxon>Pseudonocardiales</taxon>
        <taxon>Pseudonocardiaceae</taxon>
        <taxon>Kutzneria</taxon>
    </lineage>
</organism>
<evidence type="ECO:0000256" key="8">
    <source>
        <dbReference type="SAM" id="Phobius"/>
    </source>
</evidence>
<keyword evidence="3 8" id="KW-0812">Transmembrane</keyword>
<feature type="transmembrane region" description="Helical" evidence="8">
    <location>
        <begin position="405"/>
        <end position="421"/>
    </location>
</feature>
<dbReference type="SUPFAM" id="SSF49464">
    <property type="entry name" value="Carboxypeptidase regulatory domain-like"/>
    <property type="match status" value="1"/>
</dbReference>
<evidence type="ECO:0000256" key="1">
    <source>
        <dbReference type="ARBA" id="ARBA00004651"/>
    </source>
</evidence>
<dbReference type="GO" id="GO:0005886">
    <property type="term" value="C:plasma membrane"/>
    <property type="evidence" value="ECO:0007669"/>
    <property type="project" value="UniProtKB-SubCell"/>
</dbReference>
<keyword evidence="11" id="KW-1185">Reference proteome</keyword>
<dbReference type="Proteomes" id="UP000585638">
    <property type="component" value="Unassembled WGS sequence"/>
</dbReference>
<feature type="region of interest" description="Disordered" evidence="7">
    <location>
        <begin position="350"/>
        <end position="375"/>
    </location>
</feature>
<evidence type="ECO:0000256" key="2">
    <source>
        <dbReference type="ARBA" id="ARBA00022475"/>
    </source>
</evidence>
<evidence type="ECO:0000256" key="7">
    <source>
        <dbReference type="SAM" id="MobiDB-lite"/>
    </source>
</evidence>
<evidence type="ECO:0000256" key="5">
    <source>
        <dbReference type="ARBA" id="ARBA00023136"/>
    </source>
</evidence>
<feature type="transmembrane region" description="Helical" evidence="8">
    <location>
        <begin position="29"/>
        <end position="60"/>
    </location>
</feature>
<evidence type="ECO:0000256" key="4">
    <source>
        <dbReference type="ARBA" id="ARBA00022989"/>
    </source>
</evidence>
<comment type="similarity">
    <text evidence="6">Belongs to the YccS/YhfK family.</text>
</comment>
<dbReference type="PANTHER" id="PTHR30509:SF9">
    <property type="entry name" value="MULTIDRUG RESISTANCE PROTEIN MDTO"/>
    <property type="match status" value="1"/>
</dbReference>
<evidence type="ECO:0000313" key="10">
    <source>
        <dbReference type="EMBL" id="MBB5894626.1"/>
    </source>
</evidence>
<accession>A0A7W9KL84</accession>
<dbReference type="EMBL" id="JACHIR010000001">
    <property type="protein sequence ID" value="MBB5894626.1"/>
    <property type="molecule type" value="Genomic_DNA"/>
</dbReference>
<name>A0A7W9KL84_9PSEU</name>
<feature type="transmembrane region" description="Helical" evidence="8">
    <location>
        <begin position="98"/>
        <end position="114"/>
    </location>
</feature>
<reference evidence="10 11" key="1">
    <citation type="submission" date="2020-08" db="EMBL/GenBank/DDBJ databases">
        <title>Sequencing the genomes of 1000 actinobacteria strains.</title>
        <authorList>
            <person name="Klenk H.-P."/>
        </authorList>
    </citation>
    <scope>NUCLEOTIDE SEQUENCE [LARGE SCALE GENOMIC DNA]</scope>
    <source>
        <strain evidence="10 11">DSM 43851</strain>
    </source>
</reference>
<dbReference type="RefSeq" id="WP_184866525.1">
    <property type="nucleotide sequence ID" value="NZ_BAAAWY010000059.1"/>
</dbReference>
<dbReference type="InterPro" id="IPR008969">
    <property type="entry name" value="CarboxyPept-like_regulatory"/>
</dbReference>
<feature type="transmembrane region" description="Helical" evidence="8">
    <location>
        <begin position="509"/>
        <end position="526"/>
    </location>
</feature>
<comment type="subcellular location">
    <subcellularLocation>
        <location evidence="1">Cell membrane</location>
        <topology evidence="1">Multi-pass membrane protein</topology>
    </subcellularLocation>
</comment>
<dbReference type="Pfam" id="PF13515">
    <property type="entry name" value="FUSC_2"/>
    <property type="match status" value="1"/>
</dbReference>
<dbReference type="Pfam" id="PF13620">
    <property type="entry name" value="CarboxypepD_reg"/>
    <property type="match status" value="1"/>
</dbReference>
<dbReference type="Gene3D" id="2.60.40.1120">
    <property type="entry name" value="Carboxypeptidase-like, regulatory domain"/>
    <property type="match status" value="1"/>
</dbReference>
<keyword evidence="2" id="KW-1003">Cell membrane</keyword>
<feature type="transmembrane region" description="Helical" evidence="8">
    <location>
        <begin position="72"/>
        <end position="92"/>
    </location>
</feature>
<dbReference type="PANTHER" id="PTHR30509">
    <property type="entry name" value="P-HYDROXYBENZOIC ACID EFFLUX PUMP SUBUNIT-RELATED"/>
    <property type="match status" value="1"/>
</dbReference>
<gene>
    <name evidence="10" type="ORF">BJ998_005822</name>
</gene>
<evidence type="ECO:0000259" key="9">
    <source>
        <dbReference type="Pfam" id="PF13515"/>
    </source>
</evidence>
<proteinExistence type="inferred from homology"/>
<sequence length="813" mass="87898">MRHVFDAVLDRFAAADPGTLRLRQAIRTAVSVVLAIAALALLGLPITTIMLGTIVAMMSAMSVNDKTVRAKAGTFLLLPVSAGVSISAGALLEPWPPVGDAVFLVIIFVAVYLRRYAPRGFAVGMVAFMTFFFSLFIHATVEQLPTLLLSVVVALCCSALAHFVLVPRRPRLSLRRIVVAFRARLGQLVDAAAHLVEDPDDRRHEQLRRRVGRLHECALMVETELAELVEPAQFDQWQLDVVDIELTGERLAIAARRLVAGAEIPAELRSGLVAELQELRLLAGRDPRPALVYEDDMSISRLSEIGRQLDALDNPPHVTRLRRAIRELAVSITSARAELESDMLAAVTEEHAGRHRRVEEPASDQSSTPPAPQEGLRLTTRQAIQAVIGAGLAILGGEFVSTQRWYWAVITAFLVFANTTSRGDILIRGFRRTIGTLLGILAGMVAATLVSGQNALILILIIGCISLGVYVVQVSYGLMTFFMTMMLALLYSLIGTFTPEVLVLRLEETIIGALGGGIAAVLVLPTKTRTIIKEDVAAVLQALRQFIQDATGLLRDADNVDLIDQSREIDKKLADLRKAAEPMTHVISPYRNQRSELRHMLAILGSAAYHARNLAANAEPALLAQDDRLPRTSGRIAENLSRLIGAVGGDDGAGGRERVVAGDALSTHVRPRHLAEGNAEADDAVGRRIMASVDHLDELVVALARPLGLADDTETEPAEEVDRVTSRLLGQVRDGAGEPVVDAALTLVDGKGRQVGRSVPADDGRYRIEVPESGTYLLIASSPGRHPSADLVTVGAGPVSKDVVLEEERDAWR</sequence>
<protein>
    <submittedName>
        <fullName evidence="10">Putative membrane protein YccC</fullName>
    </submittedName>
</protein>
<feature type="compositionally biased region" description="Basic and acidic residues" evidence="7">
    <location>
        <begin position="350"/>
        <end position="360"/>
    </location>
</feature>
<comment type="caution">
    <text evidence="10">The sequence shown here is derived from an EMBL/GenBank/DDBJ whole genome shotgun (WGS) entry which is preliminary data.</text>
</comment>
<evidence type="ECO:0000256" key="6">
    <source>
        <dbReference type="ARBA" id="ARBA00043993"/>
    </source>
</evidence>
<evidence type="ECO:0000256" key="3">
    <source>
        <dbReference type="ARBA" id="ARBA00022692"/>
    </source>
</evidence>
<feature type="transmembrane region" description="Helical" evidence="8">
    <location>
        <begin position="147"/>
        <end position="166"/>
    </location>
</feature>